<evidence type="ECO:0000313" key="3">
    <source>
        <dbReference type="EMBL" id="OLF05200.1"/>
    </source>
</evidence>
<proteinExistence type="predicted"/>
<dbReference type="NCBIfam" id="NF041195">
    <property type="entry name" value="ScbA_BarX_GamBu"/>
    <property type="match status" value="1"/>
</dbReference>
<feature type="domain" description="A-factor biosynthesis hotdog" evidence="2">
    <location>
        <begin position="199"/>
        <end position="318"/>
    </location>
</feature>
<reference evidence="3 4" key="1">
    <citation type="submission" date="2016-12" db="EMBL/GenBank/DDBJ databases">
        <title>The draft genome sequence of Actinophytocola xinjiangensis.</title>
        <authorList>
            <person name="Wang W."/>
            <person name="Yuan L."/>
        </authorList>
    </citation>
    <scope>NUCLEOTIDE SEQUENCE [LARGE SCALE GENOMIC DNA]</scope>
    <source>
        <strain evidence="3 4">CGMCC 4.4663</strain>
    </source>
</reference>
<dbReference type="InterPro" id="IPR047757">
    <property type="entry name" value="AfsA-like"/>
</dbReference>
<dbReference type="AlphaFoldDB" id="A0A7Z0WE30"/>
<dbReference type="Proteomes" id="UP000185696">
    <property type="component" value="Unassembled WGS sequence"/>
</dbReference>
<dbReference type="Pfam" id="PF03756">
    <property type="entry name" value="AfsA"/>
    <property type="match status" value="2"/>
</dbReference>
<evidence type="ECO:0000256" key="1">
    <source>
        <dbReference type="SAM" id="MobiDB-lite"/>
    </source>
</evidence>
<evidence type="ECO:0000259" key="2">
    <source>
        <dbReference type="Pfam" id="PF03756"/>
    </source>
</evidence>
<dbReference type="InterPro" id="IPR005509">
    <property type="entry name" value="AfsA_hotdog_dom"/>
</dbReference>
<feature type="region of interest" description="Disordered" evidence="1">
    <location>
        <begin position="179"/>
        <end position="200"/>
    </location>
</feature>
<feature type="domain" description="A-factor biosynthesis hotdog" evidence="2">
    <location>
        <begin position="24"/>
        <end position="111"/>
    </location>
</feature>
<dbReference type="GO" id="GO:0016740">
    <property type="term" value="F:transferase activity"/>
    <property type="evidence" value="ECO:0007669"/>
    <property type="project" value="InterPro"/>
</dbReference>
<organism evidence="3 4">
    <name type="scientific">Actinophytocola xinjiangensis</name>
    <dbReference type="NCBI Taxonomy" id="485602"/>
    <lineage>
        <taxon>Bacteria</taxon>
        <taxon>Bacillati</taxon>
        <taxon>Actinomycetota</taxon>
        <taxon>Actinomycetes</taxon>
        <taxon>Pseudonocardiales</taxon>
        <taxon>Pseudonocardiaceae</taxon>
    </lineage>
</organism>
<dbReference type="EMBL" id="MSIF01000032">
    <property type="protein sequence ID" value="OLF05200.1"/>
    <property type="molecule type" value="Genomic_DNA"/>
</dbReference>
<keyword evidence="4" id="KW-1185">Reference proteome</keyword>
<sequence>MSEAPTVESDTPELSYEQTVPRGLVHVRALSEVFITDSVRTGPDQFVLGAQLPRAHSMWSDRLLADHDPLVSVEVGRQAAFLIAHRYCEVPVGTKMFLERLDFRVHDLSAFADNRLSPPEGVVRAELLDRQEREGFLTVMEFRGELELGGRLAMEVSGRIQMLRRAEYEILRAQGRARKRLDGTGNPLPEPRPAAPSEVGRADTRNMVIHPAGPRRFALIVDETHPAYFDHPHDHVTGSLLLEMYRQATISAAHQAGALPVPVAAVTACRLRFLEFAELDALTECEVSVVGTSPDGVVEVHATLTQLGARIADAEVELTPPLRPSLS</sequence>
<accession>A0A7Z0WE30</accession>
<name>A0A7Z0WE30_9PSEU</name>
<comment type="caution">
    <text evidence="3">The sequence shown here is derived from an EMBL/GenBank/DDBJ whole genome shotgun (WGS) entry which is preliminary data.</text>
</comment>
<gene>
    <name evidence="3" type="ORF">BLA60_37435</name>
</gene>
<protein>
    <recommendedName>
        <fullName evidence="2">A-factor biosynthesis hotdog domain-containing protein</fullName>
    </recommendedName>
</protein>
<evidence type="ECO:0000313" key="4">
    <source>
        <dbReference type="Proteomes" id="UP000185696"/>
    </source>
</evidence>